<name>A0A0A9C9P7_ARUDO</name>
<reference evidence="1" key="1">
    <citation type="submission" date="2014-09" db="EMBL/GenBank/DDBJ databases">
        <authorList>
            <person name="Magalhaes I.L.F."/>
            <person name="Oliveira U."/>
            <person name="Santos F.R."/>
            <person name="Vidigal T.H.D.A."/>
            <person name="Brescovit A.D."/>
            <person name="Santos A.J."/>
        </authorList>
    </citation>
    <scope>NUCLEOTIDE SEQUENCE</scope>
    <source>
        <tissue evidence="1">Shoot tissue taken approximately 20 cm above the soil surface</tissue>
    </source>
</reference>
<accession>A0A0A9C9P7</accession>
<proteinExistence type="predicted"/>
<organism evidence="1">
    <name type="scientific">Arundo donax</name>
    <name type="common">Giant reed</name>
    <name type="synonym">Donax arundinaceus</name>
    <dbReference type="NCBI Taxonomy" id="35708"/>
    <lineage>
        <taxon>Eukaryota</taxon>
        <taxon>Viridiplantae</taxon>
        <taxon>Streptophyta</taxon>
        <taxon>Embryophyta</taxon>
        <taxon>Tracheophyta</taxon>
        <taxon>Spermatophyta</taxon>
        <taxon>Magnoliopsida</taxon>
        <taxon>Liliopsida</taxon>
        <taxon>Poales</taxon>
        <taxon>Poaceae</taxon>
        <taxon>PACMAD clade</taxon>
        <taxon>Arundinoideae</taxon>
        <taxon>Arundineae</taxon>
        <taxon>Arundo</taxon>
    </lineage>
</organism>
<evidence type="ECO:0000313" key="1">
    <source>
        <dbReference type="EMBL" id="JAD71168.1"/>
    </source>
</evidence>
<protein>
    <submittedName>
        <fullName evidence="1">Uncharacterized protein</fullName>
    </submittedName>
</protein>
<sequence>MSELLLICYLFNC</sequence>
<dbReference type="EMBL" id="GBRH01226727">
    <property type="protein sequence ID" value="JAD71168.1"/>
    <property type="molecule type" value="Transcribed_RNA"/>
</dbReference>
<reference evidence="1" key="2">
    <citation type="journal article" date="2015" name="Data Brief">
        <title>Shoot transcriptome of the giant reed, Arundo donax.</title>
        <authorList>
            <person name="Barrero R.A."/>
            <person name="Guerrero F.D."/>
            <person name="Moolhuijzen P."/>
            <person name="Goolsby J.A."/>
            <person name="Tidwell J."/>
            <person name="Bellgard S.E."/>
            <person name="Bellgard M.I."/>
        </authorList>
    </citation>
    <scope>NUCLEOTIDE SEQUENCE</scope>
    <source>
        <tissue evidence="1">Shoot tissue taken approximately 20 cm above the soil surface</tissue>
    </source>
</reference>